<dbReference type="Gene3D" id="3.50.50.60">
    <property type="entry name" value="FAD/NAD(P)-binding domain"/>
    <property type="match status" value="2"/>
</dbReference>
<evidence type="ECO:0000256" key="5">
    <source>
        <dbReference type="ARBA" id="ARBA00022857"/>
    </source>
</evidence>
<keyword evidence="3" id="KW-0285">Flavoprotein</keyword>
<evidence type="ECO:0000313" key="9">
    <source>
        <dbReference type="Proteomes" id="UP000196581"/>
    </source>
</evidence>
<dbReference type="Pfam" id="PF13738">
    <property type="entry name" value="Pyr_redox_3"/>
    <property type="match status" value="1"/>
</dbReference>
<dbReference type="RefSeq" id="WP_087009136.1">
    <property type="nucleotide sequence ID" value="NZ_FWFF01000020.1"/>
</dbReference>
<accession>A0A1X6XNZ4</accession>
<keyword evidence="7 8" id="KW-0503">Monooxygenase</keyword>
<organism evidence="8 9">
    <name type="scientific">Brevibacterium yomogidense</name>
    <dbReference type="NCBI Taxonomy" id="946573"/>
    <lineage>
        <taxon>Bacteria</taxon>
        <taxon>Bacillati</taxon>
        <taxon>Actinomycetota</taxon>
        <taxon>Actinomycetes</taxon>
        <taxon>Micrococcales</taxon>
        <taxon>Brevibacteriaceae</taxon>
        <taxon>Brevibacterium</taxon>
    </lineage>
</organism>
<dbReference type="SUPFAM" id="SSF51905">
    <property type="entry name" value="FAD/NAD(P)-binding domain"/>
    <property type="match status" value="2"/>
</dbReference>
<dbReference type="EMBL" id="FWFF01000020">
    <property type="protein sequence ID" value="SLN00932.1"/>
    <property type="molecule type" value="Genomic_DNA"/>
</dbReference>
<evidence type="ECO:0000256" key="3">
    <source>
        <dbReference type="ARBA" id="ARBA00022630"/>
    </source>
</evidence>
<protein>
    <submittedName>
        <fullName evidence="8">Cyclohexanone monooxygenase</fullName>
        <ecNumber evidence="8">1.14.13.22</ecNumber>
    </submittedName>
</protein>
<reference evidence="9" key="1">
    <citation type="submission" date="2017-02" db="EMBL/GenBank/DDBJ databases">
        <authorList>
            <person name="Dridi B."/>
        </authorList>
    </citation>
    <scope>NUCLEOTIDE SEQUENCE [LARGE SCALE GENOMIC DNA]</scope>
    <source>
        <strain evidence="9">B Co 03.10</strain>
    </source>
</reference>
<dbReference type="AlphaFoldDB" id="A0A1X6XNZ4"/>
<dbReference type="EC" id="1.14.13.22" evidence="8"/>
<dbReference type="PRINTS" id="PR00368">
    <property type="entry name" value="FADPNR"/>
</dbReference>
<evidence type="ECO:0000256" key="7">
    <source>
        <dbReference type="ARBA" id="ARBA00023033"/>
    </source>
</evidence>
<keyword evidence="9" id="KW-1185">Reference proteome</keyword>
<sequence length="630" mass="70756">MTQTLHIRTTRYAELREKLRLDFDPETVQARYDKERSIRMRKDSGRRYLRVEGEYADYLTDPYTPRPDREARTESVDVVIVGAGFGGLQAAARLKQAGVDRIRVIDRAGDVGGNWYWNRYPGAACDSESYCYLPLLEETQYMPTKRYVDAAEIQQHARRIAEHFKFDDGLMMSTTVTGMTWDESSSSWLVATDYGDEITSRFVIVAGGEPGSPKLPGIPGIADFEGHSFLSQRWDFEYTGGDIQGDLVNLADKRVAIIGTGASALQAIPALGRSSEHLYVFQRTPSGVDPRNNEETDPEWWNSLPAGWQEARMRDMAVTVGVSGTPTEEIYDNGFADQSRARVEFAADIRERARAADVEVDDYTVMKLANMMYMERLRARYDEEVDDPETAEALKPYYDLWCKRPTWNDEYLATFNRENVTLIDTAGMGVERITNNGIVALGKEFEVDLIIYASGLEIGNPDLFKLVRFPIVGRGGETLEDHWADGFRTWFGIQVHGMPNYFQMSLIGNGLGSNYLHANGKQAEYIAYVVKRCNDEGIVAVEPTESAVDEWSSILEMSHEFPAARVQQQFLSECTPGLLSNEGDPLNPRGVFKAIYGERGVGYIDRLGEWQDAGDMRGLSVSSRDGVGAK</sequence>
<keyword evidence="4" id="KW-0274">FAD</keyword>
<dbReference type="InterPro" id="IPR050775">
    <property type="entry name" value="FAD-binding_Monooxygenases"/>
</dbReference>
<dbReference type="InterPro" id="IPR036188">
    <property type="entry name" value="FAD/NAD-bd_sf"/>
</dbReference>
<keyword evidence="5" id="KW-0521">NADP</keyword>
<comment type="cofactor">
    <cofactor evidence="1">
        <name>FAD</name>
        <dbReference type="ChEBI" id="CHEBI:57692"/>
    </cofactor>
</comment>
<evidence type="ECO:0000256" key="1">
    <source>
        <dbReference type="ARBA" id="ARBA00001974"/>
    </source>
</evidence>
<evidence type="ECO:0000256" key="2">
    <source>
        <dbReference type="ARBA" id="ARBA00010139"/>
    </source>
</evidence>
<evidence type="ECO:0000256" key="4">
    <source>
        <dbReference type="ARBA" id="ARBA00022827"/>
    </source>
</evidence>
<comment type="similarity">
    <text evidence="2">Belongs to the FAD-binding monooxygenase family.</text>
</comment>
<dbReference type="PANTHER" id="PTHR43098">
    <property type="entry name" value="L-ORNITHINE N(5)-MONOOXYGENASE-RELATED"/>
    <property type="match status" value="1"/>
</dbReference>
<dbReference type="PANTHER" id="PTHR43098:SF4">
    <property type="entry name" value="BLR3857 PROTEIN"/>
    <property type="match status" value="1"/>
</dbReference>
<keyword evidence="6 8" id="KW-0560">Oxidoreductase</keyword>
<dbReference type="PRINTS" id="PR00411">
    <property type="entry name" value="PNDRDTASEI"/>
</dbReference>
<evidence type="ECO:0000256" key="6">
    <source>
        <dbReference type="ARBA" id="ARBA00023002"/>
    </source>
</evidence>
<dbReference type="GO" id="GO:0018667">
    <property type="term" value="F:cyclohexanone monooxygenase activity"/>
    <property type="evidence" value="ECO:0007669"/>
    <property type="project" value="UniProtKB-EC"/>
</dbReference>
<gene>
    <name evidence="8" type="ORF">FM105_13815</name>
</gene>
<evidence type="ECO:0000313" key="8">
    <source>
        <dbReference type="EMBL" id="SLN00932.1"/>
    </source>
</evidence>
<proteinExistence type="inferred from homology"/>
<dbReference type="Proteomes" id="UP000196581">
    <property type="component" value="Unassembled WGS sequence"/>
</dbReference>
<name>A0A1X6XNZ4_9MICO</name>